<keyword evidence="1" id="KW-0812">Transmembrane</keyword>
<dbReference type="EMBL" id="HBUF01430945">
    <property type="protein sequence ID" value="CAG6741920.1"/>
    <property type="molecule type" value="Transcribed_RNA"/>
</dbReference>
<keyword evidence="1" id="KW-1133">Transmembrane helix</keyword>
<protein>
    <submittedName>
        <fullName evidence="2">Uncharacterized protein</fullName>
    </submittedName>
</protein>
<organism evidence="2">
    <name type="scientific">Cacopsylla melanoneura</name>
    <dbReference type="NCBI Taxonomy" id="428564"/>
    <lineage>
        <taxon>Eukaryota</taxon>
        <taxon>Metazoa</taxon>
        <taxon>Ecdysozoa</taxon>
        <taxon>Arthropoda</taxon>
        <taxon>Hexapoda</taxon>
        <taxon>Insecta</taxon>
        <taxon>Pterygota</taxon>
        <taxon>Neoptera</taxon>
        <taxon>Paraneoptera</taxon>
        <taxon>Hemiptera</taxon>
        <taxon>Sternorrhyncha</taxon>
        <taxon>Psylloidea</taxon>
        <taxon>Psyllidae</taxon>
        <taxon>Psyllinae</taxon>
        <taxon>Cacopsylla</taxon>
    </lineage>
</organism>
<feature type="transmembrane region" description="Helical" evidence="1">
    <location>
        <begin position="51"/>
        <end position="73"/>
    </location>
</feature>
<evidence type="ECO:0000313" key="2">
    <source>
        <dbReference type="EMBL" id="CAG6741920.1"/>
    </source>
</evidence>
<name>A0A8D8Z6R2_9HEMI</name>
<accession>A0A8D8Z6R2</accession>
<evidence type="ECO:0000256" key="1">
    <source>
        <dbReference type="SAM" id="Phobius"/>
    </source>
</evidence>
<proteinExistence type="predicted"/>
<sequence length="129" mass="15708">MYTYQHATFYRCRYIIGKPINICLDNYYMFMGKHILVIHIFKLSMKQKCDILLVLKFYFNLLLGLTMITPVAFSKNLIIWKTRCYQSKFLCFDPIMERYILYLNYHISNSSKCLSRININYFQYLEIIF</sequence>
<reference evidence="2" key="1">
    <citation type="submission" date="2021-05" db="EMBL/GenBank/DDBJ databases">
        <authorList>
            <person name="Alioto T."/>
            <person name="Alioto T."/>
            <person name="Gomez Garrido J."/>
        </authorList>
    </citation>
    <scope>NUCLEOTIDE SEQUENCE</scope>
</reference>
<dbReference type="AlphaFoldDB" id="A0A8D8Z6R2"/>
<keyword evidence="1" id="KW-0472">Membrane</keyword>